<proteinExistence type="predicted"/>
<dbReference type="InterPro" id="IPR032821">
    <property type="entry name" value="PKS_assoc"/>
</dbReference>
<dbReference type="Gene3D" id="3.40.366.10">
    <property type="entry name" value="Malonyl-Coenzyme A Acyl Carrier Protein, domain 2"/>
    <property type="match status" value="1"/>
</dbReference>
<dbReference type="InterPro" id="IPR001227">
    <property type="entry name" value="Ac_transferase_dom_sf"/>
</dbReference>
<dbReference type="SUPFAM" id="SSF53901">
    <property type="entry name" value="Thiolase-like"/>
    <property type="match status" value="1"/>
</dbReference>
<dbReference type="HOGENOM" id="CLU_802125_0_0_1"/>
<dbReference type="Proteomes" id="UP000023758">
    <property type="component" value="Unassembled WGS sequence"/>
</dbReference>
<feature type="domain" description="Ketosynthase family 3 (KS3)" evidence="4">
    <location>
        <begin position="1"/>
        <end position="117"/>
    </location>
</feature>
<dbReference type="Gene3D" id="3.40.47.10">
    <property type="match status" value="1"/>
</dbReference>
<reference evidence="5" key="1">
    <citation type="submission" date="2014-02" db="EMBL/GenBank/DDBJ databases">
        <title>The Genome Sequence of Trichophyton rubrum (morphotype fischeri) CBS 288.86.</title>
        <authorList>
            <consortium name="The Broad Institute Genomics Platform"/>
            <person name="Cuomo C.A."/>
            <person name="White T.C."/>
            <person name="Graser Y."/>
            <person name="Martinez-Rossi N."/>
            <person name="Heitman J."/>
            <person name="Young S.K."/>
            <person name="Zeng Q."/>
            <person name="Gargeya S."/>
            <person name="Abouelleil A."/>
            <person name="Alvarado L."/>
            <person name="Chapman S.B."/>
            <person name="Gainer-Dewar J."/>
            <person name="Goldberg J."/>
            <person name="Griggs A."/>
            <person name="Gujja S."/>
            <person name="Hansen M."/>
            <person name="Howarth C."/>
            <person name="Imamovic A."/>
            <person name="Larimer J."/>
            <person name="Martinez D."/>
            <person name="Murphy C."/>
            <person name="Pearson M.D."/>
            <person name="Persinoti G."/>
            <person name="Poon T."/>
            <person name="Priest M."/>
            <person name="Roberts A.D."/>
            <person name="Saif S."/>
            <person name="Shea T.D."/>
            <person name="Sykes S.N."/>
            <person name="Wortman J."/>
            <person name="Nusbaum C."/>
            <person name="Birren B."/>
        </authorList>
    </citation>
    <scope>NUCLEOTIDE SEQUENCE [LARGE SCALE GENOMIC DNA]</scope>
    <source>
        <strain evidence="5">CBS 288.86</strain>
    </source>
</reference>
<keyword evidence="3" id="KW-0808">Transferase</keyword>
<accession>A0A022VMN1</accession>
<dbReference type="Pfam" id="PF02801">
    <property type="entry name" value="Ketoacyl-synt_C"/>
    <property type="match status" value="1"/>
</dbReference>
<dbReference type="SMART" id="SM00827">
    <property type="entry name" value="PKS_AT"/>
    <property type="match status" value="1"/>
</dbReference>
<name>A0A022VMN1_TRIRU</name>
<evidence type="ECO:0000313" key="5">
    <source>
        <dbReference type="EMBL" id="EZF47159.1"/>
    </source>
</evidence>
<dbReference type="CDD" id="cd00833">
    <property type="entry name" value="PKS"/>
    <property type="match status" value="1"/>
</dbReference>
<dbReference type="Pfam" id="PF16197">
    <property type="entry name" value="KAsynt_C_assoc"/>
    <property type="match status" value="1"/>
</dbReference>
<keyword evidence="2" id="KW-0597">Phosphoprotein</keyword>
<dbReference type="PANTHER" id="PTHR43775">
    <property type="entry name" value="FATTY ACID SYNTHASE"/>
    <property type="match status" value="1"/>
</dbReference>
<evidence type="ECO:0000256" key="1">
    <source>
        <dbReference type="ARBA" id="ARBA00022450"/>
    </source>
</evidence>
<dbReference type="GO" id="GO:0044550">
    <property type="term" value="P:secondary metabolite biosynthetic process"/>
    <property type="evidence" value="ECO:0007669"/>
    <property type="project" value="TreeGrafter"/>
</dbReference>
<evidence type="ECO:0000256" key="2">
    <source>
        <dbReference type="ARBA" id="ARBA00022553"/>
    </source>
</evidence>
<evidence type="ECO:0000259" key="4">
    <source>
        <dbReference type="PROSITE" id="PS52004"/>
    </source>
</evidence>
<dbReference type="InterPro" id="IPR050091">
    <property type="entry name" value="PKS_NRPS_Biosynth_Enz"/>
</dbReference>
<dbReference type="InterPro" id="IPR014043">
    <property type="entry name" value="Acyl_transferase_dom"/>
</dbReference>
<dbReference type="Pfam" id="PF00698">
    <property type="entry name" value="Acyl_transf_1"/>
    <property type="match status" value="1"/>
</dbReference>
<keyword evidence="1" id="KW-0596">Phosphopantetheine</keyword>
<dbReference type="PANTHER" id="PTHR43775:SF28">
    <property type="entry name" value="SYNTHASE, PUTATIVE-RELATED"/>
    <property type="match status" value="1"/>
</dbReference>
<protein>
    <recommendedName>
        <fullName evidence="4">Ketosynthase family 3 (KS3) domain-containing protein</fullName>
    </recommendedName>
</protein>
<dbReference type="GO" id="GO:0004312">
    <property type="term" value="F:fatty acid synthase activity"/>
    <property type="evidence" value="ECO:0007669"/>
    <property type="project" value="TreeGrafter"/>
</dbReference>
<dbReference type="SMART" id="SM00825">
    <property type="entry name" value="PKS_KS"/>
    <property type="match status" value="1"/>
</dbReference>
<dbReference type="SUPFAM" id="SSF52151">
    <property type="entry name" value="FabD/lysophospholipase-like"/>
    <property type="match status" value="1"/>
</dbReference>
<dbReference type="InterPro" id="IPR016035">
    <property type="entry name" value="Acyl_Trfase/lysoPLipase"/>
</dbReference>
<dbReference type="PROSITE" id="PS52004">
    <property type="entry name" value="KS3_2"/>
    <property type="match status" value="1"/>
</dbReference>
<dbReference type="GO" id="GO:0006633">
    <property type="term" value="P:fatty acid biosynthetic process"/>
    <property type="evidence" value="ECO:0007669"/>
    <property type="project" value="TreeGrafter"/>
</dbReference>
<gene>
    <name evidence="5" type="ORF">H103_08945</name>
</gene>
<dbReference type="InterPro" id="IPR014031">
    <property type="entry name" value="Ketoacyl_synth_C"/>
</dbReference>
<organism evidence="5">
    <name type="scientific">Trichophyton rubrum CBS 288.86</name>
    <dbReference type="NCBI Taxonomy" id="1215330"/>
    <lineage>
        <taxon>Eukaryota</taxon>
        <taxon>Fungi</taxon>
        <taxon>Dikarya</taxon>
        <taxon>Ascomycota</taxon>
        <taxon>Pezizomycotina</taxon>
        <taxon>Eurotiomycetes</taxon>
        <taxon>Eurotiomycetidae</taxon>
        <taxon>Onygenales</taxon>
        <taxon>Arthrodermataceae</taxon>
        <taxon>Trichophyton</taxon>
    </lineage>
</organism>
<dbReference type="InterPro" id="IPR020841">
    <property type="entry name" value="PKS_Beta-ketoAc_synthase_dom"/>
</dbReference>
<sequence>MVECHGTGTPTGDLIEAKAVARVFGDKGVHIGSVKPNLGHTEAAPGLVSLLKMVKALEHRIIPLNIKFHNPNPSIPFVNCKLTVPTKPTPWPEDRLERVSVNSFRIGGADAHVILESAATYNIRTPVYETLETPQLLLFTANSPKSITQLIDNYKAWIEENQDKVSDLAYTLARREHLPYRAFAIVSNGVVESVSQPTKSKSVKPPSVVKVFIGQCAQWPQMGRELLRSNEVFKSSIRTLDKHLQTIDAEQPQYTIEEELKRPGKRSRLSLAEIFQPLCTAIQIALVDTLRSVGVVLDAVVGHSSGEIAATYASGALTAKEAITTAHHRGALRAGRSDQERWQPLE</sequence>
<dbReference type="EMBL" id="KK207950">
    <property type="protein sequence ID" value="EZF47159.1"/>
    <property type="molecule type" value="Genomic_DNA"/>
</dbReference>
<dbReference type="InterPro" id="IPR016039">
    <property type="entry name" value="Thiolase-like"/>
</dbReference>
<dbReference type="AlphaFoldDB" id="A0A022VMN1"/>
<evidence type="ECO:0000256" key="3">
    <source>
        <dbReference type="ARBA" id="ARBA00022679"/>
    </source>
</evidence>